<sequence>MAMTELVGEEREAGIVTEPAGEELETMEVMEQVGEELEAAEEEAGDELEETMSTEPAEQEGKKGVERSRRNVGAVQYSEGRNEKARRKRSRSVRSAERASTTADEDHG</sequence>
<evidence type="ECO:0000256" key="1">
    <source>
        <dbReference type="SAM" id="MobiDB-lite"/>
    </source>
</evidence>
<reference evidence="2 3" key="1">
    <citation type="journal article" date="2023" name="Mol. Biol. Evol.">
        <title>Genomics of Secondarily Temperate Adaptation in the Only Non-Antarctic Icefish.</title>
        <authorList>
            <person name="Rivera-Colon A.G."/>
            <person name="Rayamajhi N."/>
            <person name="Minhas B.F."/>
            <person name="Madrigal G."/>
            <person name="Bilyk K.T."/>
            <person name="Yoon V."/>
            <person name="Hune M."/>
            <person name="Gregory S."/>
            <person name="Cheng C.H.C."/>
            <person name="Catchen J.M."/>
        </authorList>
    </citation>
    <scope>NUCLEOTIDE SEQUENCE [LARGE SCALE GENOMIC DNA]</scope>
    <source>
        <tissue evidence="2">White muscle</tissue>
    </source>
</reference>
<feature type="compositionally biased region" description="Basic and acidic residues" evidence="1">
    <location>
        <begin position="59"/>
        <end position="69"/>
    </location>
</feature>
<dbReference type="AlphaFoldDB" id="A0AAN8I1T3"/>
<dbReference type="Proteomes" id="UP001331515">
    <property type="component" value="Unassembled WGS sequence"/>
</dbReference>
<evidence type="ECO:0000313" key="3">
    <source>
        <dbReference type="Proteomes" id="UP001331515"/>
    </source>
</evidence>
<organism evidence="2 3">
    <name type="scientific">Champsocephalus gunnari</name>
    <name type="common">Mackerel icefish</name>
    <dbReference type="NCBI Taxonomy" id="52237"/>
    <lineage>
        <taxon>Eukaryota</taxon>
        <taxon>Metazoa</taxon>
        <taxon>Chordata</taxon>
        <taxon>Craniata</taxon>
        <taxon>Vertebrata</taxon>
        <taxon>Euteleostomi</taxon>
        <taxon>Actinopterygii</taxon>
        <taxon>Neopterygii</taxon>
        <taxon>Teleostei</taxon>
        <taxon>Neoteleostei</taxon>
        <taxon>Acanthomorphata</taxon>
        <taxon>Eupercaria</taxon>
        <taxon>Perciformes</taxon>
        <taxon>Notothenioidei</taxon>
        <taxon>Channichthyidae</taxon>
        <taxon>Champsocephalus</taxon>
    </lineage>
</organism>
<gene>
    <name evidence="2" type="ORF">CgunFtcFv8_027885</name>
</gene>
<name>A0AAN8I1T3_CHAGU</name>
<dbReference type="EMBL" id="JAURVH010000042">
    <property type="protein sequence ID" value="KAK5936291.1"/>
    <property type="molecule type" value="Genomic_DNA"/>
</dbReference>
<keyword evidence="3" id="KW-1185">Reference proteome</keyword>
<proteinExistence type="predicted"/>
<feature type="region of interest" description="Disordered" evidence="1">
    <location>
        <begin position="1"/>
        <end position="108"/>
    </location>
</feature>
<protein>
    <submittedName>
        <fullName evidence="2">Uncharacterized protein</fullName>
    </submittedName>
</protein>
<feature type="compositionally biased region" description="Acidic residues" evidence="1">
    <location>
        <begin position="20"/>
        <end position="52"/>
    </location>
</feature>
<comment type="caution">
    <text evidence="2">The sequence shown here is derived from an EMBL/GenBank/DDBJ whole genome shotgun (WGS) entry which is preliminary data.</text>
</comment>
<accession>A0AAN8I1T3</accession>
<evidence type="ECO:0000313" key="2">
    <source>
        <dbReference type="EMBL" id="KAK5936291.1"/>
    </source>
</evidence>